<reference evidence="5 6" key="1">
    <citation type="submission" date="2024-03" db="EMBL/GenBank/DDBJ databases">
        <title>The complete genome of Streptomyces sirii sp.nov.</title>
        <authorList>
            <person name="Zakalyukina Y.V."/>
            <person name="Belik A.R."/>
            <person name="Biryukov M.V."/>
            <person name="Baturina O.A."/>
            <person name="Kabilov M.R."/>
        </authorList>
    </citation>
    <scope>NUCLEOTIDE SEQUENCE [LARGE SCALE GENOMIC DNA]</scope>
    <source>
        <strain evidence="5 6">BP-8</strain>
    </source>
</reference>
<dbReference type="Gene3D" id="1.10.10.60">
    <property type="entry name" value="Homeodomain-like"/>
    <property type="match status" value="1"/>
</dbReference>
<keyword evidence="3" id="KW-0804">Transcription</keyword>
<dbReference type="InterPro" id="IPR035418">
    <property type="entry name" value="AraC-bd_2"/>
</dbReference>
<dbReference type="InterPro" id="IPR009057">
    <property type="entry name" value="Homeodomain-like_sf"/>
</dbReference>
<sequence>MVFRSTDAPAEDGLSYWAECLGRACAPARLSSDRAHDFRATKRVLALGAMSMWSGTVEQLTLRRTSNLIRRSDPEQHHLLLIVEGTGVGTWDDHEAVYRPSDLLINDSSKPWGIRTTGSPVVTVGLEIPKTLLPLPRGTADRTIARPISAREGMGALLAQFLTQLSTDTTAYEPSDGPRLGTVLIDLVAALFAHTFETDKALSTDTHRRTLTLRIKHFIQQHLHDPHLTPADIAAAHHISLSYLHRLFQYEEATVAAWIRLQRLEAARRNLTDPALHSTPIHAIAARWGFTHAADFSRAFRTAYGLPPRDYRRQALQS</sequence>
<keyword evidence="2" id="KW-0238">DNA-binding</keyword>
<gene>
    <name evidence="5" type="ORF">WAB15_02160</name>
</gene>
<keyword evidence="1" id="KW-0805">Transcription regulation</keyword>
<keyword evidence="6" id="KW-1185">Reference proteome</keyword>
<evidence type="ECO:0000259" key="4">
    <source>
        <dbReference type="PROSITE" id="PS01124"/>
    </source>
</evidence>
<dbReference type="Pfam" id="PF12833">
    <property type="entry name" value="HTH_18"/>
    <property type="match status" value="1"/>
</dbReference>
<dbReference type="InterPro" id="IPR018060">
    <property type="entry name" value="HTH_AraC"/>
</dbReference>
<dbReference type="Proteomes" id="UP001626628">
    <property type="component" value="Chromosome"/>
</dbReference>
<dbReference type="SMART" id="SM00342">
    <property type="entry name" value="HTH_ARAC"/>
    <property type="match status" value="1"/>
</dbReference>
<dbReference type="PROSITE" id="PS00041">
    <property type="entry name" value="HTH_ARAC_FAMILY_1"/>
    <property type="match status" value="1"/>
</dbReference>
<protein>
    <submittedName>
        <fullName evidence="5">Helix-turn-helix domain-containing protein</fullName>
    </submittedName>
</protein>
<feature type="domain" description="HTH araC/xylS-type" evidence="4">
    <location>
        <begin position="213"/>
        <end position="314"/>
    </location>
</feature>
<dbReference type="PROSITE" id="PS01124">
    <property type="entry name" value="HTH_ARAC_FAMILY_2"/>
    <property type="match status" value="1"/>
</dbReference>
<organism evidence="5 6">
    <name type="scientific">Streptomyces sirii</name>
    <dbReference type="NCBI Taxonomy" id="3127701"/>
    <lineage>
        <taxon>Bacteria</taxon>
        <taxon>Bacillati</taxon>
        <taxon>Actinomycetota</taxon>
        <taxon>Actinomycetes</taxon>
        <taxon>Kitasatosporales</taxon>
        <taxon>Streptomycetaceae</taxon>
        <taxon>Streptomyces</taxon>
    </lineage>
</organism>
<dbReference type="PRINTS" id="PR00032">
    <property type="entry name" value="HTHARAC"/>
</dbReference>
<dbReference type="PANTHER" id="PTHR46796:SF6">
    <property type="entry name" value="ARAC SUBFAMILY"/>
    <property type="match status" value="1"/>
</dbReference>
<proteinExistence type="predicted"/>
<evidence type="ECO:0000256" key="2">
    <source>
        <dbReference type="ARBA" id="ARBA00023125"/>
    </source>
</evidence>
<evidence type="ECO:0000256" key="1">
    <source>
        <dbReference type="ARBA" id="ARBA00023015"/>
    </source>
</evidence>
<dbReference type="SUPFAM" id="SSF46689">
    <property type="entry name" value="Homeodomain-like"/>
    <property type="match status" value="1"/>
</dbReference>
<evidence type="ECO:0000256" key="3">
    <source>
        <dbReference type="ARBA" id="ARBA00023163"/>
    </source>
</evidence>
<dbReference type="InterPro" id="IPR020449">
    <property type="entry name" value="Tscrpt_reg_AraC-type_HTH"/>
</dbReference>
<dbReference type="PANTHER" id="PTHR46796">
    <property type="entry name" value="HTH-TYPE TRANSCRIPTIONAL ACTIVATOR RHAS-RELATED"/>
    <property type="match status" value="1"/>
</dbReference>
<evidence type="ECO:0000313" key="6">
    <source>
        <dbReference type="Proteomes" id="UP001626628"/>
    </source>
</evidence>
<dbReference type="InterPro" id="IPR018062">
    <property type="entry name" value="HTH_AraC-typ_CS"/>
</dbReference>
<dbReference type="InterPro" id="IPR050204">
    <property type="entry name" value="AraC_XylS_family_regulators"/>
</dbReference>
<dbReference type="EMBL" id="CP147982">
    <property type="protein sequence ID" value="WXK81387.1"/>
    <property type="molecule type" value="Genomic_DNA"/>
</dbReference>
<evidence type="ECO:0000313" key="5">
    <source>
        <dbReference type="EMBL" id="WXK81387.1"/>
    </source>
</evidence>
<dbReference type="Pfam" id="PF14525">
    <property type="entry name" value="AraC_binding_2"/>
    <property type="match status" value="1"/>
</dbReference>
<name>A0ABZ2QXU4_9ACTN</name>
<accession>A0ABZ2QXU4</accession>